<evidence type="ECO:0000313" key="7">
    <source>
        <dbReference type="EMBL" id="ROT82551.1"/>
    </source>
</evidence>
<name>A0A3R7MIE6_PENVA</name>
<dbReference type="Proteomes" id="UP000283509">
    <property type="component" value="Unassembled WGS sequence"/>
</dbReference>
<dbReference type="GO" id="GO:0008270">
    <property type="term" value="F:zinc ion binding"/>
    <property type="evidence" value="ECO:0007669"/>
    <property type="project" value="UniProtKB-KW"/>
</dbReference>
<dbReference type="PANTHER" id="PTHR17550">
    <property type="entry name" value="E3 UBIQUITIN-PROTEIN LIGASE TTC3"/>
    <property type="match status" value="1"/>
</dbReference>
<keyword evidence="1 3" id="KW-0479">Metal-binding</keyword>
<gene>
    <name evidence="7" type="ORF">C7M84_024289</name>
</gene>
<keyword evidence="8" id="KW-1185">Reference proteome</keyword>
<dbReference type="InterPro" id="IPR043866">
    <property type="entry name" value="TTC3/DZIP3_dom"/>
</dbReference>
<dbReference type="GO" id="GO:0005737">
    <property type="term" value="C:cytoplasm"/>
    <property type="evidence" value="ECO:0007669"/>
    <property type="project" value="UniProtKB-ARBA"/>
</dbReference>
<dbReference type="Pfam" id="PF19179">
    <property type="entry name" value="TTC3_DZIP3_dom"/>
    <property type="match status" value="1"/>
</dbReference>
<evidence type="ECO:0000256" key="5">
    <source>
        <dbReference type="SAM" id="MobiDB-lite"/>
    </source>
</evidence>
<dbReference type="EMBL" id="QCYY01000805">
    <property type="protein sequence ID" value="ROT82551.1"/>
    <property type="molecule type" value="Genomic_DNA"/>
</dbReference>
<dbReference type="OrthoDB" id="6372820at2759"/>
<dbReference type="InterPro" id="IPR013083">
    <property type="entry name" value="Znf_RING/FYVE/PHD"/>
</dbReference>
<dbReference type="SMART" id="SM00184">
    <property type="entry name" value="RING"/>
    <property type="match status" value="1"/>
</dbReference>
<evidence type="ECO:0000256" key="4">
    <source>
        <dbReference type="SAM" id="Coils"/>
    </source>
</evidence>
<dbReference type="Pfam" id="PF13639">
    <property type="entry name" value="zf-RING_2"/>
    <property type="match status" value="1"/>
</dbReference>
<proteinExistence type="predicted"/>
<dbReference type="Gene3D" id="1.25.40.10">
    <property type="entry name" value="Tetratricopeptide repeat domain"/>
    <property type="match status" value="1"/>
</dbReference>
<comment type="caution">
    <text evidence="7">The sequence shown here is derived from an EMBL/GenBank/DDBJ whole genome shotgun (WGS) entry which is preliminary data.</text>
</comment>
<keyword evidence="4" id="KW-0175">Coiled coil</keyword>
<dbReference type="PROSITE" id="PS50089">
    <property type="entry name" value="ZF_RING_2"/>
    <property type="match status" value="1"/>
</dbReference>
<feature type="region of interest" description="Disordered" evidence="5">
    <location>
        <begin position="875"/>
        <end position="894"/>
    </location>
</feature>
<evidence type="ECO:0000259" key="6">
    <source>
        <dbReference type="PROSITE" id="PS50089"/>
    </source>
</evidence>
<feature type="compositionally biased region" description="Basic and acidic residues" evidence="5">
    <location>
        <begin position="364"/>
        <end position="374"/>
    </location>
</feature>
<sequence>METEAQAGTTQGKLTQYGIQKLYSINPDQQQITVQVVFFAFHGTRYYLRLADGEELSPIVLMEKSVYGSDFGLGDVIVIKQRACHPDDKPEWEKGLEDNDFWHIYITEYTVSDHFSTVRRVIGTYDEIAQSYRESVKSIRHFLEDKSYNMNVNALVSVTPIKVEVIGKASRFSRDIANLSHYLLDYKSAVKEYSKAIRHDLYNSTSWSNCSQTFLRTRDYADAEQFAIIALKFNPFHEKSYIRLVQSALAQGNVPQAHHYARAAKFMCRANKPARAFLKKAFARFDELSTVAFIQPFPVRTLGKIYSFLYSSSKIKLTYEGKRVTLDKDARISEVANEEWELEVMPLDRKRREQNIKRRNQQQKSRENVRIKIQKEQESRRELEERLQQRELSMMKKMNVEVKSKTKKKPTSQEIFLETCENGRRFFEEHHYRQAVMAFEKSMEEHLRKQKGDLKEIHFAAALCEIQSGRGYITDGMDILKVLACDPEFAPAANYWLAVSHEKICMFKRAGTYAESCLNQLKENGDYKGNMWPGTSEIIPETTPAYLAKGSKEVRERVTSSVPAPKAKCHLSNCCSVQGHDFAKQEIYLQDLEFKGYINVTCEEDCIISFHHVCWKSLKEQDKNAKKKDKDFLGTECLTPDCSGLIHSITIYDKTREKKKERQGGASKEASGLEQTLQLNDTDTAQEMESTVPEAPALPIDPESLEWTNVTVLKPSAEEEQTDKPKSIKKKKKKKKKKATPQADLLGDPLDASENVENEYVARLKLLKQEKEEKMMSNAELRKLKRARALQERKDSRNDASDNVGELLSECQPVQPIDPNNPFFIPKDLRKDNVKFEQFLKGEKFGGKTLKDPLLKPVVPCYDGDININIQSGLQEAGRKNRTESTSSSDSFEDPVTEIESGACADPRAEVLDLLGSDVDVDVTCSICLEPYDDFVSETLDCGHRFHHKCIRYWLKQQSNCPNCRKFALTEEDYPSLLDARKWLSL</sequence>
<dbReference type="InterPro" id="IPR011990">
    <property type="entry name" value="TPR-like_helical_dom_sf"/>
</dbReference>
<reference evidence="7 8" key="1">
    <citation type="submission" date="2018-04" db="EMBL/GenBank/DDBJ databases">
        <authorList>
            <person name="Zhang X."/>
            <person name="Yuan J."/>
            <person name="Li F."/>
            <person name="Xiang J."/>
        </authorList>
    </citation>
    <scope>NUCLEOTIDE SEQUENCE [LARGE SCALE GENOMIC DNA]</scope>
    <source>
        <tissue evidence="7">Muscle</tissue>
    </source>
</reference>
<reference evidence="7 8" key="2">
    <citation type="submission" date="2019-01" db="EMBL/GenBank/DDBJ databases">
        <title>The decoding of complex shrimp genome reveals the adaptation for benthos swimmer, frequently molting mechanism and breeding impact on genome.</title>
        <authorList>
            <person name="Sun Y."/>
            <person name="Gao Y."/>
            <person name="Yu Y."/>
        </authorList>
    </citation>
    <scope>NUCLEOTIDE SEQUENCE [LARGE SCALE GENOMIC DNA]</scope>
    <source>
        <tissue evidence="7">Muscle</tissue>
    </source>
</reference>
<feature type="compositionally biased region" description="Polar residues" evidence="5">
    <location>
        <begin position="673"/>
        <end position="689"/>
    </location>
</feature>
<dbReference type="Gene3D" id="3.30.40.10">
    <property type="entry name" value="Zinc/RING finger domain, C3HC4 (zinc finger)"/>
    <property type="match status" value="1"/>
</dbReference>
<dbReference type="AlphaFoldDB" id="A0A3R7MIE6"/>
<evidence type="ECO:0000256" key="1">
    <source>
        <dbReference type="ARBA" id="ARBA00022771"/>
    </source>
</evidence>
<feature type="coiled-coil region" evidence="4">
    <location>
        <begin position="750"/>
        <end position="787"/>
    </location>
</feature>
<accession>A0A3R7MIE6</accession>
<dbReference type="PANTHER" id="PTHR17550:SF4">
    <property type="entry name" value="E3 UBIQUITIN-PROTEIN LIGASE TTC3"/>
    <property type="match status" value="1"/>
</dbReference>
<feature type="compositionally biased region" description="Basic residues" evidence="5">
    <location>
        <begin position="727"/>
        <end position="739"/>
    </location>
</feature>
<dbReference type="SUPFAM" id="SSF48452">
    <property type="entry name" value="TPR-like"/>
    <property type="match status" value="1"/>
</dbReference>
<keyword evidence="1 3" id="KW-0863">Zinc-finger</keyword>
<feature type="domain" description="RING-type" evidence="6">
    <location>
        <begin position="925"/>
        <end position="965"/>
    </location>
</feature>
<protein>
    <submittedName>
        <fullName evidence="7">Putative E3 ubiquitin-protein ligase TTC3</fullName>
    </submittedName>
</protein>
<organism evidence="7 8">
    <name type="scientific">Penaeus vannamei</name>
    <name type="common">Whiteleg shrimp</name>
    <name type="synonym">Litopenaeus vannamei</name>
    <dbReference type="NCBI Taxonomy" id="6689"/>
    <lineage>
        <taxon>Eukaryota</taxon>
        <taxon>Metazoa</taxon>
        <taxon>Ecdysozoa</taxon>
        <taxon>Arthropoda</taxon>
        <taxon>Crustacea</taxon>
        <taxon>Multicrustacea</taxon>
        <taxon>Malacostraca</taxon>
        <taxon>Eumalacostraca</taxon>
        <taxon>Eucarida</taxon>
        <taxon>Decapoda</taxon>
        <taxon>Dendrobranchiata</taxon>
        <taxon>Penaeoidea</taxon>
        <taxon>Penaeidae</taxon>
        <taxon>Penaeus</taxon>
    </lineage>
</organism>
<feature type="region of interest" description="Disordered" evidence="5">
    <location>
        <begin position="656"/>
        <end position="750"/>
    </location>
</feature>
<dbReference type="InterPro" id="IPR001841">
    <property type="entry name" value="Znf_RING"/>
</dbReference>
<dbReference type="SUPFAM" id="SSF57850">
    <property type="entry name" value="RING/U-box"/>
    <property type="match status" value="1"/>
</dbReference>
<evidence type="ECO:0000256" key="2">
    <source>
        <dbReference type="ARBA" id="ARBA00022833"/>
    </source>
</evidence>
<feature type="region of interest" description="Disordered" evidence="5">
    <location>
        <begin position="353"/>
        <end position="374"/>
    </location>
</feature>
<dbReference type="STRING" id="6689.A0A3R7MIE6"/>
<dbReference type="GO" id="GO:0016567">
    <property type="term" value="P:protein ubiquitination"/>
    <property type="evidence" value="ECO:0007669"/>
    <property type="project" value="UniProtKB-UniPathway"/>
</dbReference>
<keyword evidence="2" id="KW-0862">Zinc</keyword>
<dbReference type="UniPathway" id="UPA00143"/>
<evidence type="ECO:0000313" key="8">
    <source>
        <dbReference type="Proteomes" id="UP000283509"/>
    </source>
</evidence>
<evidence type="ECO:0000256" key="3">
    <source>
        <dbReference type="PROSITE-ProRule" id="PRU00175"/>
    </source>
</evidence>